<feature type="non-terminal residue" evidence="1">
    <location>
        <position position="465"/>
    </location>
</feature>
<sequence>GQTLKATVDYVATNPGALYWKTWLIAVSSQLNLRKMLDETRELGADGGRVKTYSLGTMPTVTTAISFFLFASDNASASWNWSAFDRWLDRGYNLPADVVYLGSDYKWVEPAAPALPDPEFRNMTVLSVSSPVDVGDKCYVACRWEYRGPAISKTLYASIGNSGLFGFDEILSASSERTILKSPSWRTMYATAVILITAALDPADSPYDVYAKLTGVGNDPISPTRENIITVIGQDPVPDAEFRNLSITNYTSPVAPGGHCTIDVRFEYRGPAVTKTLYAAIGNSGIFGFNEIVHGSKAISLPETMDWGYKTASVEVPITAALDPADGPYDIYAKLTGAANDILSPTLNNVVTVRGGGYPDPEFQQLQVVSATNPVQIGGTCWVKIRFQYRGPATTKDLYTAIGNSGIFGFDEILHASGVMNLPATPEWTSITSDLAIEITDAIDPFDSPYDLYAKLTGPGNDLVS</sequence>
<proteinExistence type="predicted"/>
<name>A0A0F9CKX8_9ZZZZ</name>
<protein>
    <submittedName>
        <fullName evidence="1">Uncharacterized protein</fullName>
    </submittedName>
</protein>
<feature type="non-terminal residue" evidence="1">
    <location>
        <position position="1"/>
    </location>
</feature>
<organism evidence="1">
    <name type="scientific">marine sediment metagenome</name>
    <dbReference type="NCBI Taxonomy" id="412755"/>
    <lineage>
        <taxon>unclassified sequences</taxon>
        <taxon>metagenomes</taxon>
        <taxon>ecological metagenomes</taxon>
    </lineage>
</organism>
<reference evidence="1" key="1">
    <citation type="journal article" date="2015" name="Nature">
        <title>Complex archaea that bridge the gap between prokaryotes and eukaryotes.</title>
        <authorList>
            <person name="Spang A."/>
            <person name="Saw J.H."/>
            <person name="Jorgensen S.L."/>
            <person name="Zaremba-Niedzwiedzka K."/>
            <person name="Martijn J."/>
            <person name="Lind A.E."/>
            <person name="van Eijk R."/>
            <person name="Schleper C."/>
            <person name="Guy L."/>
            <person name="Ettema T.J."/>
        </authorList>
    </citation>
    <scope>NUCLEOTIDE SEQUENCE</scope>
</reference>
<gene>
    <name evidence="1" type="ORF">LCGC14_2596950</name>
</gene>
<dbReference type="EMBL" id="LAZR01043745">
    <property type="protein sequence ID" value="KKL06346.1"/>
    <property type="molecule type" value="Genomic_DNA"/>
</dbReference>
<accession>A0A0F9CKX8</accession>
<evidence type="ECO:0000313" key="1">
    <source>
        <dbReference type="EMBL" id="KKL06346.1"/>
    </source>
</evidence>
<comment type="caution">
    <text evidence="1">The sequence shown here is derived from an EMBL/GenBank/DDBJ whole genome shotgun (WGS) entry which is preliminary data.</text>
</comment>
<dbReference type="AlphaFoldDB" id="A0A0F9CKX8"/>